<evidence type="ECO:0000313" key="8">
    <source>
        <dbReference type="Proteomes" id="UP000037122"/>
    </source>
</evidence>
<comment type="caution">
    <text evidence="7">The sequence shown here is derived from an EMBL/GenBank/DDBJ whole genome shotgun (WGS) entry which is preliminary data.</text>
</comment>
<dbReference type="GO" id="GO:0005840">
    <property type="term" value="C:ribosome"/>
    <property type="evidence" value="ECO:0007669"/>
    <property type="project" value="UniProtKB-KW"/>
</dbReference>
<evidence type="ECO:0000256" key="2">
    <source>
        <dbReference type="ARBA" id="ARBA00008860"/>
    </source>
</evidence>
<organism evidence="7 8">
    <name type="scientific">Candidozyma auris</name>
    <name type="common">Yeast</name>
    <name type="synonym">Candida auris</name>
    <dbReference type="NCBI Taxonomy" id="498019"/>
    <lineage>
        <taxon>Eukaryota</taxon>
        <taxon>Fungi</taxon>
        <taxon>Dikarya</taxon>
        <taxon>Ascomycota</taxon>
        <taxon>Saccharomycotina</taxon>
        <taxon>Pichiomycetes</taxon>
        <taxon>Metschnikowiaceae</taxon>
        <taxon>Candidozyma</taxon>
    </lineage>
</organism>
<dbReference type="EMBL" id="LGST01000002">
    <property type="protein sequence ID" value="KNE02749.1"/>
    <property type="molecule type" value="Genomic_DNA"/>
</dbReference>
<evidence type="ECO:0000313" key="7">
    <source>
        <dbReference type="EMBL" id="KNE02749.1"/>
    </source>
</evidence>
<dbReference type="VEuPathDB" id="FungiDB:CJJ07_000775"/>
<dbReference type="GO" id="GO:1990904">
    <property type="term" value="C:ribonucleoprotein complex"/>
    <property type="evidence" value="ECO:0007669"/>
    <property type="project" value="UniProtKB-KW"/>
</dbReference>
<dbReference type="Gene3D" id="1.10.1200.10">
    <property type="entry name" value="ACP-like"/>
    <property type="match status" value="1"/>
</dbReference>
<dbReference type="VEuPathDB" id="FungiDB:CJJ09_000089"/>
<evidence type="ECO:0000256" key="3">
    <source>
        <dbReference type="ARBA" id="ARBA00022980"/>
    </source>
</evidence>
<comment type="similarity">
    <text evidence="2">Belongs to the mitochondrion-specific ribosomal protein mL50 family.</text>
</comment>
<dbReference type="GO" id="GO:0005739">
    <property type="term" value="C:mitochondrion"/>
    <property type="evidence" value="ECO:0007669"/>
    <property type="project" value="UniProtKB-SubCell"/>
</dbReference>
<sequence length="211" mass="24627">MLRGVAKARIRCLSTSAPRGFLFNLPDKKLVEKQDELKPTSKSKVVFLNEKNSPNYKAFDPERDTPGFRVNQWKDKVVQRKEIEGSYTAEEVTNIMNETFEELQGLRPSSFDGKDLHDLEFRFKYCKRLQQKLGFDLSDYLITRSHSLQDLLEEVKMMVTHRWSSERNPNAVVLRPEDFADAPNVYLNRELLEKAQQKLFKQKLKEAQAQG</sequence>
<protein>
    <recommendedName>
        <fullName evidence="6">Large ribosomal subunit protein mL50</fullName>
    </recommendedName>
</protein>
<keyword evidence="4" id="KW-0496">Mitochondrion</keyword>
<dbReference type="InterPro" id="IPR036736">
    <property type="entry name" value="ACP-like_sf"/>
</dbReference>
<dbReference type="InterPro" id="IPR018305">
    <property type="entry name" value="Ribosomal_m50"/>
</dbReference>
<reference evidence="8" key="1">
    <citation type="journal article" date="2015" name="BMC Genomics">
        <title>Draft genome of a commonly misdiagnosed multidrug resistant pathogen Candida auris.</title>
        <authorList>
            <person name="Chatterjee S."/>
            <person name="Alampalli S.V."/>
            <person name="Nageshan R.K."/>
            <person name="Chettiar S.T."/>
            <person name="Joshi S."/>
            <person name="Tatu U.S."/>
        </authorList>
    </citation>
    <scope>NUCLEOTIDE SEQUENCE [LARGE SCALE GENOMIC DNA]</scope>
    <source>
        <strain evidence="8">6684</strain>
    </source>
</reference>
<evidence type="ECO:0000256" key="4">
    <source>
        <dbReference type="ARBA" id="ARBA00023128"/>
    </source>
</evidence>
<dbReference type="AlphaFoldDB" id="A0A0L0P8T8"/>
<comment type="subcellular location">
    <subcellularLocation>
        <location evidence="1">Mitochondrion</location>
    </subcellularLocation>
</comment>
<dbReference type="VEuPathDB" id="FungiDB:CJI97_004092"/>
<dbReference type="VEuPathDB" id="FungiDB:QG37_00122"/>
<evidence type="ECO:0000256" key="6">
    <source>
        <dbReference type="ARBA" id="ARBA00035183"/>
    </source>
</evidence>
<keyword evidence="3" id="KW-0689">Ribosomal protein</keyword>
<keyword evidence="5" id="KW-0687">Ribonucleoprotein</keyword>
<dbReference type="Proteomes" id="UP000037122">
    <property type="component" value="Unassembled WGS sequence"/>
</dbReference>
<name>A0A0L0P8T8_CANAR</name>
<gene>
    <name evidence="7" type="ORF">QG37_00122</name>
</gene>
<evidence type="ECO:0000256" key="1">
    <source>
        <dbReference type="ARBA" id="ARBA00004173"/>
    </source>
</evidence>
<accession>A0A0L0P8T8</accession>
<dbReference type="VEuPathDB" id="FungiDB:CJI96_0002550"/>
<evidence type="ECO:0000256" key="5">
    <source>
        <dbReference type="ARBA" id="ARBA00023274"/>
    </source>
</evidence>
<dbReference type="Pfam" id="PF10501">
    <property type="entry name" value="Ribosomal_L50"/>
    <property type="match status" value="1"/>
</dbReference>
<proteinExistence type="inferred from homology"/>
<dbReference type="VEuPathDB" id="FungiDB:B9J08_003930"/>